<comment type="caution">
    <text evidence="8">Lacks conserved residue(s) required for the propagation of feature annotation.</text>
</comment>
<dbReference type="PANTHER" id="PTHR31689:SF0">
    <property type="entry name" value="DIAMINOPIMELATE EPIMERASE"/>
    <property type="match status" value="1"/>
</dbReference>
<evidence type="ECO:0000256" key="9">
    <source>
        <dbReference type="PROSITE-ProRule" id="PRU10125"/>
    </source>
</evidence>
<keyword evidence="5 8" id="KW-0457">Lysine biosynthesis</keyword>
<dbReference type="GO" id="GO:0009089">
    <property type="term" value="P:lysine biosynthetic process via diaminopimelate"/>
    <property type="evidence" value="ECO:0007669"/>
    <property type="project" value="UniProtKB-UniRule"/>
</dbReference>
<feature type="active site" description="Proton donor" evidence="8">
    <location>
        <position position="97"/>
    </location>
</feature>
<evidence type="ECO:0000256" key="7">
    <source>
        <dbReference type="ARBA" id="ARBA00051712"/>
    </source>
</evidence>
<keyword evidence="8" id="KW-0963">Cytoplasm</keyword>
<feature type="active site" evidence="9">
    <location>
        <position position="97"/>
    </location>
</feature>
<evidence type="ECO:0000313" key="10">
    <source>
        <dbReference type="EMBL" id="GGL50698.1"/>
    </source>
</evidence>
<gene>
    <name evidence="8 10" type="primary">dapF</name>
    <name evidence="10" type="ORF">GCM10011575_06190</name>
</gene>
<feature type="binding site" evidence="8">
    <location>
        <position position="204"/>
    </location>
    <ligand>
        <name>substrate</name>
    </ligand>
</feature>
<keyword evidence="4 8" id="KW-0028">Amino-acid biosynthesis</keyword>
<evidence type="ECO:0000256" key="1">
    <source>
        <dbReference type="ARBA" id="ARBA00005196"/>
    </source>
</evidence>
<dbReference type="SUPFAM" id="SSF54506">
    <property type="entry name" value="Diaminopimelate epimerase-like"/>
    <property type="match status" value="2"/>
</dbReference>
<feature type="binding site" evidence="8">
    <location>
        <begin position="98"/>
        <end position="99"/>
    </location>
    <ligand>
        <name>substrate</name>
    </ligand>
</feature>
<dbReference type="GO" id="GO:0005829">
    <property type="term" value="C:cytosol"/>
    <property type="evidence" value="ECO:0007669"/>
    <property type="project" value="TreeGrafter"/>
</dbReference>
<comment type="function">
    <text evidence="8">Catalyzes the stereoinversion of LL-2,6-diaminopimelate (L,L-DAP) to meso-diaminopimelate (meso-DAP), a precursor of L-lysine and an essential component of the bacterial peptidoglycan.</text>
</comment>
<proteinExistence type="inferred from homology"/>
<evidence type="ECO:0000256" key="5">
    <source>
        <dbReference type="ARBA" id="ARBA00023154"/>
    </source>
</evidence>
<evidence type="ECO:0000256" key="6">
    <source>
        <dbReference type="ARBA" id="ARBA00023235"/>
    </source>
</evidence>
<evidence type="ECO:0000313" key="11">
    <source>
        <dbReference type="Proteomes" id="UP000613840"/>
    </source>
</evidence>
<dbReference type="PANTHER" id="PTHR31689">
    <property type="entry name" value="DIAMINOPIMELATE EPIMERASE, CHLOROPLASTIC"/>
    <property type="match status" value="1"/>
</dbReference>
<keyword evidence="6 8" id="KW-0413">Isomerase</keyword>
<feature type="binding site" evidence="8">
    <location>
        <position position="172"/>
    </location>
    <ligand>
        <name>substrate</name>
    </ligand>
</feature>
<dbReference type="AlphaFoldDB" id="A0A917S2I4"/>
<dbReference type="RefSeq" id="WP_188893670.1">
    <property type="nucleotide sequence ID" value="NZ_BMMZ01000001.1"/>
</dbReference>
<comment type="caution">
    <text evidence="10">The sequence shown here is derived from an EMBL/GenBank/DDBJ whole genome shotgun (WGS) entry which is preliminary data.</text>
</comment>
<dbReference type="InterPro" id="IPR001653">
    <property type="entry name" value="DAP_epimerase_DapF"/>
</dbReference>
<dbReference type="NCBIfam" id="TIGR00652">
    <property type="entry name" value="DapF"/>
    <property type="match status" value="1"/>
</dbReference>
<evidence type="ECO:0000256" key="3">
    <source>
        <dbReference type="ARBA" id="ARBA00013080"/>
    </source>
</evidence>
<keyword evidence="11" id="KW-1185">Reference proteome</keyword>
<feature type="binding site" evidence="8">
    <location>
        <position position="88"/>
    </location>
    <ligand>
        <name>substrate</name>
    </ligand>
</feature>
<evidence type="ECO:0000256" key="4">
    <source>
        <dbReference type="ARBA" id="ARBA00022605"/>
    </source>
</evidence>
<protein>
    <recommendedName>
        <fullName evidence="3 8">Diaminopimelate epimerase</fullName>
        <shortName evidence="8">DAP epimerase</shortName>
        <ecNumber evidence="3 8">5.1.1.7</ecNumber>
    </recommendedName>
    <alternativeName>
        <fullName evidence="8">PLP-independent amino acid racemase</fullName>
    </alternativeName>
</protein>
<dbReference type="HAMAP" id="MF_00197">
    <property type="entry name" value="DAP_epimerase"/>
    <property type="match status" value="1"/>
</dbReference>
<feature type="active site" description="Proton acceptor" evidence="8">
    <location>
        <position position="231"/>
    </location>
</feature>
<comment type="pathway">
    <text evidence="1 8">Amino-acid biosynthesis; L-lysine biosynthesis via DAP pathway; DL-2,6-diaminopimelate from LL-2,6-diaminopimelate: step 1/1.</text>
</comment>
<dbReference type="InterPro" id="IPR018510">
    <property type="entry name" value="DAP_epimerase_AS"/>
</dbReference>
<feature type="binding site" evidence="8">
    <location>
        <begin position="232"/>
        <end position="233"/>
    </location>
    <ligand>
        <name>substrate</name>
    </ligand>
</feature>
<comment type="subcellular location">
    <subcellularLocation>
        <location evidence="8">Cytoplasm</location>
    </subcellularLocation>
</comment>
<reference evidence="10" key="1">
    <citation type="journal article" date="2014" name="Int. J. Syst. Evol. Microbiol.">
        <title>Complete genome sequence of Corynebacterium casei LMG S-19264T (=DSM 44701T), isolated from a smear-ripened cheese.</title>
        <authorList>
            <consortium name="US DOE Joint Genome Institute (JGI-PGF)"/>
            <person name="Walter F."/>
            <person name="Albersmeier A."/>
            <person name="Kalinowski J."/>
            <person name="Ruckert C."/>
        </authorList>
    </citation>
    <scope>NUCLEOTIDE SEQUENCE</scope>
    <source>
        <strain evidence="10">CGMCC 4.7306</strain>
    </source>
</reference>
<dbReference type="PROSITE" id="PS01326">
    <property type="entry name" value="DAP_EPIMERASE"/>
    <property type="match status" value="1"/>
</dbReference>
<feature type="site" description="Could be important to modulate the pK values of the two catalytic cysteine residues" evidence="8">
    <location>
        <position position="174"/>
    </location>
</feature>
<reference evidence="10" key="2">
    <citation type="submission" date="2020-09" db="EMBL/GenBank/DDBJ databases">
        <authorList>
            <person name="Sun Q."/>
            <person name="Zhou Y."/>
        </authorList>
    </citation>
    <scope>NUCLEOTIDE SEQUENCE</scope>
    <source>
        <strain evidence="10">CGMCC 4.7306</strain>
    </source>
</reference>
<evidence type="ECO:0000256" key="8">
    <source>
        <dbReference type="HAMAP-Rule" id="MF_00197"/>
    </source>
</evidence>
<name>A0A917S2I4_9ACTN</name>
<sequence length="291" mass="31205">MDDRRVGWHTGAVASSRSIGFAKGHGTENDFVIIADPEGELKLSDDDVAFICDRRAGIGADGVLRVVRSQYVPDWGGDQDLWFMDYRNHDGSTAEMCGNGVRVFARYLIENGLADGPMINIATRDGVKPTEALGDGRYRVAMGPVIVDQPEVAVQPAGLEMPLPARAADVGNPHAVSFVDDLEKLDLRTAPTWSPVLRFPDGVNLEFVRRIGPRHIAMRVFERGSGETRSCGTGTCAAAAAAAVEAGQTERPVSYRVDVPGGTVEVELHDHQSYLTGPAVIIATGELILPG</sequence>
<dbReference type="Pfam" id="PF01678">
    <property type="entry name" value="DAP_epimerase"/>
    <property type="match status" value="2"/>
</dbReference>
<feature type="binding site" evidence="8">
    <location>
        <begin position="222"/>
        <end position="223"/>
    </location>
    <ligand>
        <name>substrate</name>
    </ligand>
</feature>
<accession>A0A917S2I4</accession>
<comment type="catalytic activity">
    <reaction evidence="7 8">
        <text>(2S,6S)-2,6-diaminopimelate = meso-2,6-diaminopimelate</text>
        <dbReference type="Rhea" id="RHEA:15393"/>
        <dbReference type="ChEBI" id="CHEBI:57609"/>
        <dbReference type="ChEBI" id="CHEBI:57791"/>
        <dbReference type="EC" id="5.1.1.7"/>
    </reaction>
</comment>
<feature type="site" description="Could be important to modulate the pK values of the two catalytic cysteine residues" evidence="8">
    <location>
        <position position="222"/>
    </location>
</feature>
<comment type="subunit">
    <text evidence="8">Homodimer.</text>
</comment>
<dbReference type="GO" id="GO:0008837">
    <property type="term" value="F:diaminopimelate epimerase activity"/>
    <property type="evidence" value="ECO:0007669"/>
    <property type="project" value="UniProtKB-UniRule"/>
</dbReference>
<evidence type="ECO:0000256" key="2">
    <source>
        <dbReference type="ARBA" id="ARBA00010219"/>
    </source>
</evidence>
<comment type="similarity">
    <text evidence="2 8">Belongs to the diaminopimelate epimerase family.</text>
</comment>
<dbReference type="Proteomes" id="UP000613840">
    <property type="component" value="Unassembled WGS sequence"/>
</dbReference>
<dbReference type="EC" id="5.1.1.7" evidence="3 8"/>
<feature type="binding site" evidence="8">
    <location>
        <position position="29"/>
    </location>
    <ligand>
        <name>substrate</name>
    </ligand>
</feature>
<organism evidence="10 11">
    <name type="scientific">Microlunatus endophyticus</name>
    <dbReference type="NCBI Taxonomy" id="1716077"/>
    <lineage>
        <taxon>Bacteria</taxon>
        <taxon>Bacillati</taxon>
        <taxon>Actinomycetota</taxon>
        <taxon>Actinomycetes</taxon>
        <taxon>Propionibacteriales</taxon>
        <taxon>Propionibacteriaceae</taxon>
        <taxon>Microlunatus</taxon>
    </lineage>
</organism>
<dbReference type="Gene3D" id="3.10.310.10">
    <property type="entry name" value="Diaminopimelate Epimerase, Chain A, domain 1"/>
    <property type="match status" value="2"/>
</dbReference>
<dbReference type="EMBL" id="BMMZ01000001">
    <property type="protein sequence ID" value="GGL50698.1"/>
    <property type="molecule type" value="Genomic_DNA"/>
</dbReference>